<organism evidence="2 3">
    <name type="scientific">Turnera subulata</name>
    <dbReference type="NCBI Taxonomy" id="218843"/>
    <lineage>
        <taxon>Eukaryota</taxon>
        <taxon>Viridiplantae</taxon>
        <taxon>Streptophyta</taxon>
        <taxon>Embryophyta</taxon>
        <taxon>Tracheophyta</taxon>
        <taxon>Spermatophyta</taxon>
        <taxon>Magnoliopsida</taxon>
        <taxon>eudicotyledons</taxon>
        <taxon>Gunneridae</taxon>
        <taxon>Pentapetalae</taxon>
        <taxon>rosids</taxon>
        <taxon>fabids</taxon>
        <taxon>Malpighiales</taxon>
        <taxon>Passifloraceae</taxon>
        <taxon>Turnera</taxon>
    </lineage>
</organism>
<dbReference type="InterPro" id="IPR036047">
    <property type="entry name" value="F-box-like_dom_sf"/>
</dbReference>
<evidence type="ECO:0000259" key="1">
    <source>
        <dbReference type="Pfam" id="PF23622"/>
    </source>
</evidence>
<evidence type="ECO:0000313" key="2">
    <source>
        <dbReference type="EMBL" id="KAJ4825727.1"/>
    </source>
</evidence>
<dbReference type="AlphaFoldDB" id="A0A9Q0F8G7"/>
<gene>
    <name evidence="2" type="ORF">Tsubulata_001232</name>
</gene>
<proteinExistence type="predicted"/>
<sequence length="457" mass="52257">MSSSEFGKREVDYDKNIREKDGVNHSEDLFRQLPDHILPLIISFLTLKEAAITCAISKRWWSMWPHIPSMNFERSLHGDGSGYKKWVNQVLNSQRGSTSNIDQFSIDFKLDSSSADDIDRWLGFAFARRVRKLELFLNENEQAGIWIDDHSEFYTFPKDLYQHLKTPAGLLSIKCLSSLSLRWVNVTGGILCHFLSCCPSLEQLVVDSSNLLVSIKVVRPSPLRLKHLDILRCPNFVSVELCVPNLVHFGYDGGEMKMRIGNTPFLSHVFISEWTRQSHGSVLFQLISGCFSHLETLELHFFLTNMVFPRKAELTNLKQLKVRSFHTNGSLLGLDSLMKGAPLLEKLTVEFVTLARDPRQKRKPDTGGATHHYPSLKMVEMYGFTGGEIEFELALFLFEKAIKLEKIVVDLYSPSLTRRPTRSTEQSLNPNTREHISELREEVPPGVEFIEIMLPDE</sequence>
<dbReference type="InterPro" id="IPR055357">
    <property type="entry name" value="LRR_At1g61320_AtMIF1"/>
</dbReference>
<reference evidence="2" key="1">
    <citation type="submission" date="2022-02" db="EMBL/GenBank/DDBJ databases">
        <authorList>
            <person name="Henning P.M."/>
            <person name="McCubbin A.G."/>
            <person name="Shore J.S."/>
        </authorList>
    </citation>
    <scope>NUCLEOTIDE SEQUENCE</scope>
    <source>
        <strain evidence="2">F60SS</strain>
        <tissue evidence="2">Leaves</tissue>
    </source>
</reference>
<protein>
    <recommendedName>
        <fullName evidence="1">At1g61320/AtMIF1 LRR domain-containing protein</fullName>
    </recommendedName>
</protein>
<dbReference type="PANTHER" id="PTHR34145">
    <property type="entry name" value="OS02G0105600 PROTEIN"/>
    <property type="match status" value="1"/>
</dbReference>
<dbReference type="EMBL" id="JAKUCV010006825">
    <property type="protein sequence ID" value="KAJ4825727.1"/>
    <property type="molecule type" value="Genomic_DNA"/>
</dbReference>
<feature type="domain" description="At1g61320/AtMIF1 LRR" evidence="1">
    <location>
        <begin position="105"/>
        <end position="439"/>
    </location>
</feature>
<dbReference type="Gene3D" id="3.80.10.10">
    <property type="entry name" value="Ribonuclease Inhibitor"/>
    <property type="match status" value="1"/>
</dbReference>
<evidence type="ECO:0000313" key="3">
    <source>
        <dbReference type="Proteomes" id="UP001141552"/>
    </source>
</evidence>
<name>A0A9Q0F8G7_9ROSI</name>
<reference evidence="2" key="2">
    <citation type="journal article" date="2023" name="Plants (Basel)">
        <title>Annotation of the Turnera subulata (Passifloraceae) Draft Genome Reveals the S-Locus Evolved after the Divergence of Turneroideae from Passifloroideae in a Stepwise Manner.</title>
        <authorList>
            <person name="Henning P.M."/>
            <person name="Roalson E.H."/>
            <person name="Mir W."/>
            <person name="McCubbin A.G."/>
            <person name="Shore J.S."/>
        </authorList>
    </citation>
    <scope>NUCLEOTIDE SEQUENCE</scope>
    <source>
        <strain evidence="2">F60SS</strain>
    </source>
</reference>
<dbReference type="Pfam" id="PF23622">
    <property type="entry name" value="LRR_At1g61320_AtMIF1"/>
    <property type="match status" value="1"/>
</dbReference>
<comment type="caution">
    <text evidence="2">The sequence shown here is derived from an EMBL/GenBank/DDBJ whole genome shotgun (WGS) entry which is preliminary data.</text>
</comment>
<dbReference type="PANTHER" id="PTHR34145:SF75">
    <property type="entry name" value="FBD DOMAIN-CONTAINING PROTEIN"/>
    <property type="match status" value="1"/>
</dbReference>
<keyword evidence="3" id="KW-1185">Reference proteome</keyword>
<accession>A0A9Q0F8G7</accession>
<dbReference type="SUPFAM" id="SSF52047">
    <property type="entry name" value="RNI-like"/>
    <property type="match status" value="1"/>
</dbReference>
<dbReference type="InterPro" id="IPR032675">
    <property type="entry name" value="LRR_dom_sf"/>
</dbReference>
<dbReference type="SUPFAM" id="SSF81383">
    <property type="entry name" value="F-box domain"/>
    <property type="match status" value="1"/>
</dbReference>
<dbReference type="OrthoDB" id="613853at2759"/>
<dbReference type="Proteomes" id="UP001141552">
    <property type="component" value="Unassembled WGS sequence"/>
</dbReference>
<dbReference type="InterPro" id="IPR053772">
    <property type="entry name" value="At1g61320/At1g61330-like"/>
</dbReference>